<dbReference type="SUPFAM" id="SSF53167">
    <property type="entry name" value="Purine and uridine phosphorylases"/>
    <property type="match status" value="1"/>
</dbReference>
<proteinExistence type="predicted"/>
<dbReference type="SMART" id="SM00382">
    <property type="entry name" value="AAA"/>
    <property type="match status" value="1"/>
</dbReference>
<dbReference type="RefSeq" id="WP_184768466.1">
    <property type="nucleotide sequence ID" value="NZ_JACHGI010000002.1"/>
</dbReference>
<dbReference type="InterPro" id="IPR003593">
    <property type="entry name" value="AAA+_ATPase"/>
</dbReference>
<name>A0A8E2BDP6_9HYPH</name>
<evidence type="ECO:0000313" key="4">
    <source>
        <dbReference type="Proteomes" id="UP000532373"/>
    </source>
</evidence>
<dbReference type="Proteomes" id="UP000532373">
    <property type="component" value="Unassembled WGS sequence"/>
</dbReference>
<dbReference type="CDD" id="cd00009">
    <property type="entry name" value="AAA"/>
    <property type="match status" value="1"/>
</dbReference>
<dbReference type="Gene3D" id="3.40.50.1580">
    <property type="entry name" value="Nucleoside phosphorylase domain"/>
    <property type="match status" value="1"/>
</dbReference>
<organism evidence="3 4">
    <name type="scientific">Aminobacter carboxidus</name>
    <dbReference type="NCBI Taxonomy" id="376165"/>
    <lineage>
        <taxon>Bacteria</taxon>
        <taxon>Pseudomonadati</taxon>
        <taxon>Pseudomonadota</taxon>
        <taxon>Alphaproteobacteria</taxon>
        <taxon>Hyphomicrobiales</taxon>
        <taxon>Phyllobacteriaceae</taxon>
        <taxon>Aminobacter</taxon>
    </lineage>
</organism>
<protein>
    <submittedName>
        <fullName evidence="3">Nucleoside phosphorylase</fullName>
    </submittedName>
</protein>
<dbReference type="Pfam" id="PF01048">
    <property type="entry name" value="PNP_UDP_1"/>
    <property type="match status" value="1"/>
</dbReference>
<dbReference type="EMBL" id="JACHGI010000002">
    <property type="protein sequence ID" value="MBB6466030.1"/>
    <property type="molecule type" value="Genomic_DNA"/>
</dbReference>
<dbReference type="GO" id="GO:0008930">
    <property type="term" value="F:methylthioadenosine nucleosidase activity"/>
    <property type="evidence" value="ECO:0007669"/>
    <property type="project" value="TreeGrafter"/>
</dbReference>
<dbReference type="GO" id="GO:0008782">
    <property type="term" value="F:adenosylhomocysteine nucleosidase activity"/>
    <property type="evidence" value="ECO:0007669"/>
    <property type="project" value="TreeGrafter"/>
</dbReference>
<sequence>MKLADRVEILKHADAQGLRRVLIVTALPLEMRAVRAHVTQVGSCLGRDGNVVETGQFAAQGEEWLVVVAECGAGTHAAQSAVTYASLDFGPFEVALFIGVAASRKPEAPVGAVVVSNHVYFPYSGKYSGGEFSSRPHTFPVDNRLVGLAKKISRDEEWPSRIRDPLKQQLPDATAYPQPFPPSAFIAPIVSVEAVSADAESELERQISRHYGDSLALEMEGYGALFAGAREQTPSIVVRGISDMRKDKTPELDAIYQPVAAAHAAAFGFELIAAWSQSYPASRPLPSISEPPKEVTAEAKPAELSLAAIEHRATFVVSFAGNAADFTQEKIDRIIVELRTITEDPNLSLVRTEAGSFRMFIEARASDQARLKSPETSGILMEKFQARLLGVADTSEFLIAESAGDVLAGASRPLLDWPQTLPDGTKFDRPELDRLLTMIEESESSTTALLGLPGAGKSALLAAVGQSLQERKIPFLAIKADLLDVGVSDESSLAKSIGLLENPTTLLVRLSKFRPVVLIIDQLDALAGYVDLRTGRLNVLLNMVRRLSGLPNIHIVLSARIFEYEHDARLRTIRAESVTLELPSWSAVLSVLERHKILAAGWPTNAQEVMRSPQALTTYLKLGVGVGSEPFSTYQAMLNRLWTEHVLTRAEGPRLSKLAGSIAEQMAEMETLWLSSARYDEQVDDLNALISSGILTRNGGGGRIGFSHQTVFEHALARAFSQQTGRLSKYVLERESSLFVRPKLWAALTYLRDVEPVTYVAEMNAIWSTDNLRIHLRHLLVEFLGQQSDPTDQEALMINEALHSEHRKIALQAVAGSIGWFKRLQSQIAAAMITPGEDQTAAVILSHAWEASPDSVSKLIRAHWLPDQKFDRLTLFAIQSCPHWLDDVVDIALTVTGRTEMSAYEFDHMIGTLGVGQPSVALKLVLAQLNSRLDLAIEEGERRAAEGLPDNEDERLAWRISRSPEDPIIKVVEDSHGWDSLEALAKANPQEFLNLLWPWFRKATDALRDISDERDGPGFSVSYYLDFRFDGESPLDLPEHPLTGALRTAAEELARGNEDEFRKWLDRNQEDDSTPAQRLFAHALATEPEKYADRSLQFLLDDPDRFHLGSIVDHSSTTTRLVRAASPHWDVQQLEQFTKAVLAYSPRRRSGLDAKGKRWFGQYTRRLKTNLFEALPPDRISEDIRSFIAEQRRQFPQEQKEAKQYGARWIGSPIAAANLALASDDDIINAFEGLPDASGWDHPKDWMKGGNVELSREFAEFAKAHPERAVEIIKKFEPAIGTRAAGYALEAMSETAPAQLIFELIAHLDVRGFASEEYRGNAARAVEKLVRRNVQIEEATISIIEGWLQAHSDGQDNDEEDEVDTAASSNNKKSERDDSILWGMGGLSIIPHGNYPTLEVLFRIFLQRKEYQRLIKMLNSRLESGENKLVWKALLRFMPYVPSTHIHELTDFLGKLFDEYPELARTHEGLMLLGRLHWKAPDFVGSLLSAWDFSQSARDEQGYGELVALISLVQPALEWPKELLAEILSKPDLANARVGAAYAAVNVWPDGKWQQGCSLLLQRIAPIADKPAWSAVFDLFRLVDEITPDPLWIDLLKAIEAHISKAKGVNSTFVVERLQTLLPHCGALVGNIARGLVGNWRTELGDLSTANSSVAPEFVDIAITLHRLGPDTREIGIELFEDLLEANAYTAKDTLDQIDNRFRSAPASRRLRLPRRVRKARSSRKLA</sequence>
<dbReference type="Pfam" id="PF00004">
    <property type="entry name" value="AAA"/>
    <property type="match status" value="1"/>
</dbReference>
<dbReference type="InterPro" id="IPR000845">
    <property type="entry name" value="Nucleoside_phosphorylase_d"/>
</dbReference>
<evidence type="ECO:0000256" key="1">
    <source>
        <dbReference type="SAM" id="MobiDB-lite"/>
    </source>
</evidence>
<dbReference type="InterPro" id="IPR003959">
    <property type="entry name" value="ATPase_AAA_core"/>
</dbReference>
<evidence type="ECO:0000313" key="3">
    <source>
        <dbReference type="EMBL" id="MBB6466030.1"/>
    </source>
</evidence>
<accession>A0A8E2BDP6</accession>
<dbReference type="GO" id="GO:0005524">
    <property type="term" value="F:ATP binding"/>
    <property type="evidence" value="ECO:0007669"/>
    <property type="project" value="InterPro"/>
</dbReference>
<reference evidence="3 4" key="1">
    <citation type="submission" date="2020-08" db="EMBL/GenBank/DDBJ databases">
        <title>Genomic Encyclopedia of Type Strains, Phase IV (KMG-IV): sequencing the most valuable type-strain genomes for metagenomic binning, comparative biology and taxonomic classification.</title>
        <authorList>
            <person name="Goeker M."/>
        </authorList>
    </citation>
    <scope>NUCLEOTIDE SEQUENCE [LARGE SCALE GENOMIC DNA]</scope>
    <source>
        <strain evidence="3 4">DSM 17454</strain>
    </source>
</reference>
<dbReference type="GO" id="GO:0009116">
    <property type="term" value="P:nucleoside metabolic process"/>
    <property type="evidence" value="ECO:0007669"/>
    <property type="project" value="InterPro"/>
</dbReference>
<dbReference type="GO" id="GO:0019284">
    <property type="term" value="P:L-methionine salvage from S-adenosylmethionine"/>
    <property type="evidence" value="ECO:0007669"/>
    <property type="project" value="TreeGrafter"/>
</dbReference>
<dbReference type="InterPro" id="IPR027417">
    <property type="entry name" value="P-loop_NTPase"/>
</dbReference>
<dbReference type="InterPro" id="IPR035994">
    <property type="entry name" value="Nucleoside_phosphorylase_sf"/>
</dbReference>
<feature type="compositionally biased region" description="Acidic residues" evidence="1">
    <location>
        <begin position="1355"/>
        <end position="1364"/>
    </location>
</feature>
<dbReference type="GO" id="GO:0016887">
    <property type="term" value="F:ATP hydrolysis activity"/>
    <property type="evidence" value="ECO:0007669"/>
    <property type="project" value="InterPro"/>
</dbReference>
<comment type="caution">
    <text evidence="3">The sequence shown here is derived from an EMBL/GenBank/DDBJ whole genome shotgun (WGS) entry which is preliminary data.</text>
</comment>
<gene>
    <name evidence="3" type="ORF">HNQ96_001888</name>
</gene>
<dbReference type="Gene3D" id="3.40.50.300">
    <property type="entry name" value="P-loop containing nucleotide triphosphate hydrolases"/>
    <property type="match status" value="1"/>
</dbReference>
<dbReference type="PANTHER" id="PTHR46832">
    <property type="entry name" value="5'-METHYLTHIOADENOSINE/S-ADENOSYLHOMOCYSTEINE NUCLEOSIDASE"/>
    <property type="match status" value="1"/>
</dbReference>
<dbReference type="PANTHER" id="PTHR46832:SF1">
    <property type="entry name" value="5'-METHYLTHIOADENOSINE_S-ADENOSYLHOMOCYSTEINE NUCLEOSIDASE"/>
    <property type="match status" value="1"/>
</dbReference>
<dbReference type="GO" id="GO:0005829">
    <property type="term" value="C:cytosol"/>
    <property type="evidence" value="ECO:0007669"/>
    <property type="project" value="TreeGrafter"/>
</dbReference>
<feature type="domain" description="AAA+ ATPase" evidence="2">
    <location>
        <begin position="443"/>
        <end position="584"/>
    </location>
</feature>
<evidence type="ECO:0000259" key="2">
    <source>
        <dbReference type="SMART" id="SM00382"/>
    </source>
</evidence>
<dbReference type="SUPFAM" id="SSF52540">
    <property type="entry name" value="P-loop containing nucleoside triphosphate hydrolases"/>
    <property type="match status" value="1"/>
</dbReference>
<feature type="region of interest" description="Disordered" evidence="1">
    <location>
        <begin position="1353"/>
        <end position="1373"/>
    </location>
</feature>